<gene>
    <name evidence="2" type="ORF">NEZAVI_LOCUS4693</name>
    <name evidence="3" type="ORF">NEZAVI_LOCUS4694</name>
</gene>
<name>A0A9P0ECU1_NEZVI</name>
<keyword evidence="4" id="KW-1185">Reference proteome</keyword>
<proteinExistence type="predicted"/>
<evidence type="ECO:0000313" key="2">
    <source>
        <dbReference type="EMBL" id="CAH1394150.1"/>
    </source>
</evidence>
<organism evidence="2 4">
    <name type="scientific">Nezara viridula</name>
    <name type="common">Southern green stink bug</name>
    <name type="synonym">Cimex viridulus</name>
    <dbReference type="NCBI Taxonomy" id="85310"/>
    <lineage>
        <taxon>Eukaryota</taxon>
        <taxon>Metazoa</taxon>
        <taxon>Ecdysozoa</taxon>
        <taxon>Arthropoda</taxon>
        <taxon>Hexapoda</taxon>
        <taxon>Insecta</taxon>
        <taxon>Pterygota</taxon>
        <taxon>Neoptera</taxon>
        <taxon>Paraneoptera</taxon>
        <taxon>Hemiptera</taxon>
        <taxon>Heteroptera</taxon>
        <taxon>Panheteroptera</taxon>
        <taxon>Pentatomomorpha</taxon>
        <taxon>Pentatomoidea</taxon>
        <taxon>Pentatomidae</taxon>
        <taxon>Pentatominae</taxon>
        <taxon>Nezara</taxon>
    </lineage>
</organism>
<reference evidence="2" key="1">
    <citation type="submission" date="2022-01" db="EMBL/GenBank/DDBJ databases">
        <authorList>
            <person name="King R."/>
        </authorList>
    </citation>
    <scope>NUCLEOTIDE SEQUENCE</scope>
</reference>
<dbReference type="EMBL" id="OV725078">
    <property type="protein sequence ID" value="CAH1394150.1"/>
    <property type="molecule type" value="Genomic_DNA"/>
</dbReference>
<sequence>MSESKSDSRLLKEKEDESFQRIPIKNIKWQETQRMFSSEWNSKLSDEEVRQQVKRDHKRMEEKKK</sequence>
<protein>
    <submittedName>
        <fullName evidence="2">Uncharacterized protein</fullName>
    </submittedName>
</protein>
<dbReference type="Proteomes" id="UP001152798">
    <property type="component" value="Chromosome 2"/>
</dbReference>
<feature type="region of interest" description="Disordered" evidence="1">
    <location>
        <begin position="40"/>
        <end position="65"/>
    </location>
</feature>
<evidence type="ECO:0000313" key="3">
    <source>
        <dbReference type="EMBL" id="CAH1394151.1"/>
    </source>
</evidence>
<dbReference type="AlphaFoldDB" id="A0A9P0ECU1"/>
<evidence type="ECO:0000256" key="1">
    <source>
        <dbReference type="SAM" id="MobiDB-lite"/>
    </source>
</evidence>
<dbReference type="EMBL" id="OV725078">
    <property type="protein sequence ID" value="CAH1394151.1"/>
    <property type="molecule type" value="Genomic_DNA"/>
</dbReference>
<accession>A0A9P0ECU1</accession>
<evidence type="ECO:0000313" key="4">
    <source>
        <dbReference type="Proteomes" id="UP001152798"/>
    </source>
</evidence>
<feature type="compositionally biased region" description="Basic and acidic residues" evidence="1">
    <location>
        <begin position="44"/>
        <end position="65"/>
    </location>
</feature>